<comment type="cofactor">
    <cofactor evidence="1">
        <name>Zn(2+)</name>
        <dbReference type="ChEBI" id="CHEBI:29105"/>
    </cofactor>
</comment>
<organism evidence="13 14">
    <name type="scientific">Ostreobium quekettii</name>
    <dbReference type="NCBI Taxonomy" id="121088"/>
    <lineage>
        <taxon>Eukaryota</taxon>
        <taxon>Viridiplantae</taxon>
        <taxon>Chlorophyta</taxon>
        <taxon>core chlorophytes</taxon>
        <taxon>Ulvophyceae</taxon>
        <taxon>TCBD clade</taxon>
        <taxon>Bryopsidales</taxon>
        <taxon>Ostreobineae</taxon>
        <taxon>Ostreobiaceae</taxon>
        <taxon>Ostreobium</taxon>
    </lineage>
</organism>
<dbReference type="InterPro" id="IPR050344">
    <property type="entry name" value="Peptidase_M1_aminopeptidases"/>
</dbReference>
<evidence type="ECO:0000256" key="8">
    <source>
        <dbReference type="ARBA" id="ARBA00022848"/>
    </source>
</evidence>
<evidence type="ECO:0000256" key="2">
    <source>
        <dbReference type="ARBA" id="ARBA00004174"/>
    </source>
</evidence>
<evidence type="ECO:0000256" key="3">
    <source>
        <dbReference type="ARBA" id="ARBA00010136"/>
    </source>
</evidence>
<evidence type="ECO:0000256" key="6">
    <source>
        <dbReference type="ARBA" id="ARBA00022801"/>
    </source>
</evidence>
<keyword evidence="8" id="KW-0256">Endoplasmic reticulum</keyword>
<dbReference type="AlphaFoldDB" id="A0A8S1IXI9"/>
<dbReference type="Gene3D" id="1.25.50.20">
    <property type="match status" value="1"/>
</dbReference>
<evidence type="ECO:0000256" key="9">
    <source>
        <dbReference type="ARBA" id="ARBA00023049"/>
    </source>
</evidence>
<comment type="caution">
    <text evidence="13">The sequence shown here is derived from an EMBL/GenBank/DDBJ whole genome shotgun (WGS) entry which is preliminary data.</text>
</comment>
<keyword evidence="5" id="KW-0479">Metal-binding</keyword>
<feature type="domain" description="ERAP1-like C-terminal" evidence="12">
    <location>
        <begin position="387"/>
        <end position="702"/>
    </location>
</feature>
<comment type="subcellular location">
    <subcellularLocation>
        <location evidence="2">Microsome membrane</location>
        <topology evidence="2">Peripheral membrane protein</topology>
    </subcellularLocation>
</comment>
<dbReference type="InterPro" id="IPR014782">
    <property type="entry name" value="Peptidase_M1_dom"/>
</dbReference>
<dbReference type="GO" id="GO:0070006">
    <property type="term" value="F:metalloaminopeptidase activity"/>
    <property type="evidence" value="ECO:0007669"/>
    <property type="project" value="TreeGrafter"/>
</dbReference>
<dbReference type="GO" id="GO:0043171">
    <property type="term" value="P:peptide catabolic process"/>
    <property type="evidence" value="ECO:0007669"/>
    <property type="project" value="TreeGrafter"/>
</dbReference>
<dbReference type="GO" id="GO:0005737">
    <property type="term" value="C:cytoplasm"/>
    <property type="evidence" value="ECO:0007669"/>
    <property type="project" value="TreeGrafter"/>
</dbReference>
<dbReference type="PANTHER" id="PTHR11533:SF299">
    <property type="entry name" value="AMINOPEPTIDASE"/>
    <property type="match status" value="1"/>
</dbReference>
<dbReference type="GO" id="GO:0016020">
    <property type="term" value="C:membrane"/>
    <property type="evidence" value="ECO:0007669"/>
    <property type="project" value="TreeGrafter"/>
</dbReference>
<evidence type="ECO:0000259" key="11">
    <source>
        <dbReference type="Pfam" id="PF01433"/>
    </source>
</evidence>
<evidence type="ECO:0000313" key="13">
    <source>
        <dbReference type="EMBL" id="CAD7698449.1"/>
    </source>
</evidence>
<dbReference type="GO" id="GO:0042277">
    <property type="term" value="F:peptide binding"/>
    <property type="evidence" value="ECO:0007669"/>
    <property type="project" value="TreeGrafter"/>
</dbReference>
<evidence type="ECO:0000259" key="12">
    <source>
        <dbReference type="Pfam" id="PF11838"/>
    </source>
</evidence>
<keyword evidence="6" id="KW-0378">Hydrolase</keyword>
<keyword evidence="7" id="KW-0862">Zinc</keyword>
<dbReference type="GO" id="GO:0005615">
    <property type="term" value="C:extracellular space"/>
    <property type="evidence" value="ECO:0007669"/>
    <property type="project" value="TreeGrafter"/>
</dbReference>
<name>A0A8S1IXI9_9CHLO</name>
<keyword evidence="14" id="KW-1185">Reference proteome</keyword>
<dbReference type="Pfam" id="PF01433">
    <property type="entry name" value="Peptidase_M1"/>
    <property type="match status" value="1"/>
</dbReference>
<accession>A0A8S1IXI9</accession>
<dbReference type="InterPro" id="IPR001930">
    <property type="entry name" value="Peptidase_M1"/>
</dbReference>
<evidence type="ECO:0000256" key="4">
    <source>
        <dbReference type="ARBA" id="ARBA00022670"/>
    </source>
</evidence>
<protein>
    <recommendedName>
        <fullName evidence="10">Alpha-aminoacylpeptide hydrolase</fullName>
    </recommendedName>
</protein>
<dbReference type="OrthoDB" id="10031169at2759"/>
<dbReference type="InterPro" id="IPR024571">
    <property type="entry name" value="ERAP1-like_C_dom"/>
</dbReference>
<feature type="domain" description="Peptidase M1 membrane alanine aminopeptidase" evidence="11">
    <location>
        <begin position="65"/>
        <end position="242"/>
    </location>
</feature>
<evidence type="ECO:0000313" key="14">
    <source>
        <dbReference type="Proteomes" id="UP000708148"/>
    </source>
</evidence>
<keyword evidence="4" id="KW-0645">Protease</keyword>
<dbReference type="GO" id="GO:0006508">
    <property type="term" value="P:proteolysis"/>
    <property type="evidence" value="ECO:0007669"/>
    <property type="project" value="UniProtKB-KW"/>
</dbReference>
<dbReference type="EMBL" id="CAJHUC010000830">
    <property type="protein sequence ID" value="CAD7698449.1"/>
    <property type="molecule type" value="Genomic_DNA"/>
</dbReference>
<gene>
    <name evidence="13" type="ORF">OSTQU699_LOCUS3808</name>
</gene>
<dbReference type="Proteomes" id="UP000708148">
    <property type="component" value="Unassembled WGS sequence"/>
</dbReference>
<evidence type="ECO:0000256" key="5">
    <source>
        <dbReference type="ARBA" id="ARBA00022723"/>
    </source>
</evidence>
<keyword evidence="9" id="KW-0482">Metalloprotease</keyword>
<evidence type="ECO:0000256" key="10">
    <source>
        <dbReference type="ARBA" id="ARBA00029840"/>
    </source>
</evidence>
<dbReference type="Gene3D" id="1.10.390.10">
    <property type="entry name" value="Neutral Protease Domain 2"/>
    <property type="match status" value="1"/>
</dbReference>
<comment type="similarity">
    <text evidence="3">Belongs to the peptidase M1 family.</text>
</comment>
<dbReference type="Gene3D" id="2.60.40.1910">
    <property type="match status" value="1"/>
</dbReference>
<dbReference type="InterPro" id="IPR027268">
    <property type="entry name" value="Peptidase_M4/M1_CTD_sf"/>
</dbReference>
<keyword evidence="8" id="KW-0492">Microsome</keyword>
<dbReference type="PANTHER" id="PTHR11533">
    <property type="entry name" value="PROTEASE M1 ZINC METALLOPROTEASE"/>
    <property type="match status" value="1"/>
</dbReference>
<dbReference type="SUPFAM" id="SSF55486">
    <property type="entry name" value="Metalloproteases ('zincins'), catalytic domain"/>
    <property type="match status" value="1"/>
</dbReference>
<sequence>MMARMARVGWPQRSFNLPVPGVPFPVSMNHSSSRSKMVTTALGMKRVAVWTVPTRQKEDMEVGLQRMASVLTYMENRTDIPYSLPKLDWVAVPGFGPIGMENWGLHMSLESVILTSQNHSGAVDSLLIDEIVAHEVAHNWWGNLVTNIWREEIWLNEGLASYFQAYGAEAAATGDGHAERFYLRVTVPALLVDQESEGFSHQLTRPGQDRGSYCGAIGLPQATLTYLKGAAVVRMLQAYLDQNITARDSFPEEFLSGPQGDGGPFLRGAQTYLKRHSFGSTNTSDFLAAFDNATGSPVTDMMSAWLLNGDYPLVEIMTMGDGGLGVYARQNRFRLSGKLSCSASKARWWIPVRYKLKSSPEFKWAAVPSCGRVKLATLADANDTIAANAGRSGYYRVRYREPLRTRLLADALDTPPGATNAQLTHVDLAAMLDDAFHMSFAGVQHFDAFLNLTEVLGSRMYTSHTPWAIALPHLRAARDLLRRSATSQACGDDLEQYARERLLGPMVREASNPYSGAGRGLGFSVGADEPLDFRLMHQGLLQEAGNFGGVDVISKSLEIFFGDGAASLHPDLQSVVYNLAVASGNSSAYEQVKSRFLEAEDPHEKKRLLLALTYVPDPGRINETLQLAFNDAVPDRDKFLIFEKNDFTYTYGGLLARGGRSIDAAADFFADFLTSLYNSFGDCDVRLWIKGIARALLDDEKSQNFVQAASQGFQPGQLEELTARNSQWVARYGQSTCRWLRSRMS</sequence>
<evidence type="ECO:0000256" key="1">
    <source>
        <dbReference type="ARBA" id="ARBA00001947"/>
    </source>
</evidence>
<dbReference type="GO" id="GO:0008270">
    <property type="term" value="F:zinc ion binding"/>
    <property type="evidence" value="ECO:0007669"/>
    <property type="project" value="InterPro"/>
</dbReference>
<reference evidence="13" key="1">
    <citation type="submission" date="2020-12" db="EMBL/GenBank/DDBJ databases">
        <authorList>
            <person name="Iha C."/>
        </authorList>
    </citation>
    <scope>NUCLEOTIDE SEQUENCE</scope>
</reference>
<dbReference type="Pfam" id="PF11838">
    <property type="entry name" value="ERAP1_C"/>
    <property type="match status" value="1"/>
</dbReference>
<evidence type="ECO:0000256" key="7">
    <source>
        <dbReference type="ARBA" id="ARBA00022833"/>
    </source>
</evidence>
<proteinExistence type="inferred from homology"/>
<dbReference type="PRINTS" id="PR00756">
    <property type="entry name" value="ALADIPTASE"/>
</dbReference>